<dbReference type="OrthoDB" id="10371623at2759"/>
<evidence type="ECO:0000313" key="3">
    <source>
        <dbReference type="Proteomes" id="UP000541610"/>
    </source>
</evidence>
<proteinExistence type="predicted"/>
<sequence>MLATLATRLAEDLHSYIDERIQEIVRLAEQQDKLIADLARKAQEDEKDAMKLALPGMGSAASRGSLARRPQPTATENRLPSYKELLEDSPTGDVSPALPSAGQKVELTPLRPYTKRCRDGDSSEAARGPNQQENRYVVEMHGNSWMALLAHSVLLSTQQPGSIPRVTHALTDLARSLMQLVDIVTTNHPQILHRGSGIFGPFLLPPRDGSRVSAAVLDHD</sequence>
<name>A0A7J6PAW9_PEROL</name>
<protein>
    <submittedName>
        <fullName evidence="2">Uncharacterized protein</fullName>
    </submittedName>
</protein>
<accession>A0A7J6PAW9</accession>
<evidence type="ECO:0000313" key="2">
    <source>
        <dbReference type="EMBL" id="KAF4692906.1"/>
    </source>
</evidence>
<evidence type="ECO:0000256" key="1">
    <source>
        <dbReference type="SAM" id="MobiDB-lite"/>
    </source>
</evidence>
<feature type="region of interest" description="Disordered" evidence="1">
    <location>
        <begin position="56"/>
        <end position="133"/>
    </location>
</feature>
<dbReference type="EMBL" id="JABANP010000053">
    <property type="protein sequence ID" value="KAF4692906.1"/>
    <property type="molecule type" value="Genomic_DNA"/>
</dbReference>
<reference evidence="2 3" key="1">
    <citation type="submission" date="2020-04" db="EMBL/GenBank/DDBJ databases">
        <title>Perkinsus olseni comparative genomics.</title>
        <authorList>
            <person name="Bogema D.R."/>
        </authorList>
    </citation>
    <scope>NUCLEOTIDE SEQUENCE [LARGE SCALE GENOMIC DNA]</scope>
    <source>
        <strain evidence="2">00978-12</strain>
    </source>
</reference>
<organism evidence="2 3">
    <name type="scientific">Perkinsus olseni</name>
    <name type="common">Perkinsus atlanticus</name>
    <dbReference type="NCBI Taxonomy" id="32597"/>
    <lineage>
        <taxon>Eukaryota</taxon>
        <taxon>Sar</taxon>
        <taxon>Alveolata</taxon>
        <taxon>Perkinsozoa</taxon>
        <taxon>Perkinsea</taxon>
        <taxon>Perkinsida</taxon>
        <taxon>Perkinsidae</taxon>
        <taxon>Perkinsus</taxon>
    </lineage>
</organism>
<dbReference type="AlphaFoldDB" id="A0A7J6PAW9"/>
<dbReference type="Proteomes" id="UP000541610">
    <property type="component" value="Unassembled WGS sequence"/>
</dbReference>
<comment type="caution">
    <text evidence="2">The sequence shown here is derived from an EMBL/GenBank/DDBJ whole genome shotgun (WGS) entry which is preliminary data.</text>
</comment>
<gene>
    <name evidence="2" type="ORF">FOZ60_012409</name>
</gene>